<proteinExistence type="predicted"/>
<feature type="domain" description="Methylmalonyl-CoA mutase alpha/beta chain catalytic" evidence="4">
    <location>
        <begin position="281"/>
        <end position="472"/>
    </location>
</feature>
<accession>A0ABY9JMC3</accession>
<dbReference type="Proteomes" id="UP001224433">
    <property type="component" value="Chromosome"/>
</dbReference>
<dbReference type="PANTHER" id="PTHR48101">
    <property type="entry name" value="METHYLMALONYL-COA MUTASE, MITOCHONDRIAL-RELATED"/>
    <property type="match status" value="1"/>
</dbReference>
<feature type="region of interest" description="Disordered" evidence="3">
    <location>
        <begin position="1"/>
        <end position="28"/>
    </location>
</feature>
<protein>
    <submittedName>
        <fullName evidence="5">Methylmalonyl-CoA mutase family protein</fullName>
    </submittedName>
</protein>
<evidence type="ECO:0000313" key="5">
    <source>
        <dbReference type="EMBL" id="WLQ68857.1"/>
    </source>
</evidence>
<feature type="compositionally biased region" description="Gly residues" evidence="3">
    <location>
        <begin position="269"/>
        <end position="282"/>
    </location>
</feature>
<sequence length="480" mass="51332">MPVEPVHGPGTRPGPWTTRRFTGSGTARESNTRYGQLIADGTTDLSVAFDLPTRMGHDSDAPVASGEVGRTGVAIDSVDDMRVLFAGIPLDSVSTSMTVDAPASLLLLLYQLVAEEQGFGADVLRGAIRNDVLQEYVARGTYIFPPKPALRLAADVFTYCGAEIPHWSTLSVSGHLMAEAGASPAQEIAFTLADGIEYVRAAVAAGLDVDEFAPRLSFVLMARTTAQEEAAGFRTARRIWARVMREEFGARNPESLAPRFRTQAEDGQHGAGRGGPSRGRGGTRPPHTGSFEQALTRSAHEAARPATRGLRALAYDTDVPAAAGRSSGLCPVGRTADDIEAATVELMRRVEDFGGAVAAIEHGYQTGEMEDNPCRVPRERGSAGAGGFRIDEGELHEPPREPLRVSSSAETRQAERLAKLRAWRDQERVDRHLAGVRRAAAGDDNVLYPMKEALSAGATVGEVCDALREIWGTYTPGGPF</sequence>
<dbReference type="PANTHER" id="PTHR48101:SF1">
    <property type="entry name" value="METHYLMALONYL-COA MUTASE, LARGE SUBUNIT"/>
    <property type="match status" value="1"/>
</dbReference>
<dbReference type="InterPro" id="IPR006098">
    <property type="entry name" value="MMCoA_mutase_a_cat"/>
</dbReference>
<dbReference type="Gene3D" id="3.20.20.240">
    <property type="entry name" value="Methylmalonyl-CoA mutase"/>
    <property type="match status" value="2"/>
</dbReference>
<dbReference type="SUPFAM" id="SSF51703">
    <property type="entry name" value="Cobalamin (vitamin B12)-dependent enzymes"/>
    <property type="match status" value="1"/>
</dbReference>
<evidence type="ECO:0000256" key="3">
    <source>
        <dbReference type="SAM" id="MobiDB-lite"/>
    </source>
</evidence>
<name>A0ABY9JMC3_9ACTN</name>
<evidence type="ECO:0000256" key="1">
    <source>
        <dbReference type="ARBA" id="ARBA00011870"/>
    </source>
</evidence>
<keyword evidence="6" id="KW-1185">Reference proteome</keyword>
<feature type="compositionally biased region" description="Polar residues" evidence="3">
    <location>
        <begin position="19"/>
        <end position="28"/>
    </location>
</feature>
<dbReference type="EMBL" id="CP120983">
    <property type="protein sequence ID" value="WLQ68857.1"/>
    <property type="molecule type" value="Genomic_DNA"/>
</dbReference>
<gene>
    <name evidence="5" type="ORF">P8A20_05555</name>
</gene>
<feature type="domain" description="Methylmalonyl-CoA mutase alpha/beta chain catalytic" evidence="4">
    <location>
        <begin position="14"/>
        <end position="264"/>
    </location>
</feature>
<comment type="subunit">
    <text evidence="1">Heterodimer of an alpha and a beta chain.</text>
</comment>
<feature type="compositionally biased region" description="Basic and acidic residues" evidence="3">
    <location>
        <begin position="372"/>
        <end position="381"/>
    </location>
</feature>
<dbReference type="InterPro" id="IPR016176">
    <property type="entry name" value="Cbl-dep_enz_cat"/>
</dbReference>
<reference evidence="5 6" key="1">
    <citation type="submission" date="2023-03" db="EMBL/GenBank/DDBJ databases">
        <title>Isolation and description of six Streptomyces strains from soil environments, able to metabolize different microbial glucans.</title>
        <authorList>
            <person name="Widen T."/>
            <person name="Larsbrink J."/>
        </authorList>
    </citation>
    <scope>NUCLEOTIDE SEQUENCE [LARGE SCALE GENOMIC DNA]</scope>
    <source>
        <strain evidence="5 6">Alt3</strain>
    </source>
</reference>
<dbReference type="NCBIfam" id="TIGR00641">
    <property type="entry name" value="acid_CoA_mut_N"/>
    <property type="match status" value="1"/>
</dbReference>
<keyword evidence="2" id="KW-0413">Isomerase</keyword>
<feature type="region of interest" description="Disordered" evidence="3">
    <location>
        <begin position="253"/>
        <end position="290"/>
    </location>
</feature>
<feature type="region of interest" description="Disordered" evidence="3">
    <location>
        <begin position="368"/>
        <end position="411"/>
    </location>
</feature>
<evidence type="ECO:0000259" key="4">
    <source>
        <dbReference type="Pfam" id="PF01642"/>
    </source>
</evidence>
<evidence type="ECO:0000256" key="2">
    <source>
        <dbReference type="ARBA" id="ARBA00023235"/>
    </source>
</evidence>
<organism evidence="5 6">
    <name type="scientific">Streptomyces glycanivorans</name>
    <dbReference type="NCBI Taxonomy" id="3033808"/>
    <lineage>
        <taxon>Bacteria</taxon>
        <taxon>Bacillati</taxon>
        <taxon>Actinomycetota</taxon>
        <taxon>Actinomycetes</taxon>
        <taxon>Kitasatosporales</taxon>
        <taxon>Streptomycetaceae</taxon>
        <taxon>Streptomyces</taxon>
    </lineage>
</organism>
<dbReference type="InterPro" id="IPR006099">
    <property type="entry name" value="MeMalonylCoA_mutase_a/b_cat"/>
</dbReference>
<feature type="compositionally biased region" description="Basic and acidic residues" evidence="3">
    <location>
        <begin position="389"/>
        <end position="403"/>
    </location>
</feature>
<evidence type="ECO:0000313" key="6">
    <source>
        <dbReference type="Proteomes" id="UP001224433"/>
    </source>
</evidence>
<dbReference type="Pfam" id="PF01642">
    <property type="entry name" value="MM_CoA_mutase"/>
    <property type="match status" value="2"/>
</dbReference>